<sequence length="178" mass="20304">MYRLQSLKFSAKPFLSQNSWVYAVNCVHKLKGKSLNCEFWWQQNHMSIICCSADIKYQRKCDIFHMQLNHSREFEYFLEAFFEASLYLAAEIDVFDVLLANSRVLSIRLCSLSLSVFSLPLAPKGELPVLCSSVFKGNPCSCSRPCPSFLPALSSNFQLNSFSLVFRVSTLSLCNLQN</sequence>
<proteinExistence type="predicted"/>
<dbReference type="EMBL" id="JAYMYQ010000004">
    <property type="protein sequence ID" value="KAK7340354.1"/>
    <property type="molecule type" value="Genomic_DNA"/>
</dbReference>
<protein>
    <submittedName>
        <fullName evidence="1">Uncharacterized protein</fullName>
    </submittedName>
</protein>
<accession>A0AAN9QLR8</accession>
<evidence type="ECO:0000313" key="2">
    <source>
        <dbReference type="Proteomes" id="UP001367508"/>
    </source>
</evidence>
<organism evidence="1 2">
    <name type="scientific">Canavalia gladiata</name>
    <name type="common">Sword bean</name>
    <name type="synonym">Dolichos gladiatus</name>
    <dbReference type="NCBI Taxonomy" id="3824"/>
    <lineage>
        <taxon>Eukaryota</taxon>
        <taxon>Viridiplantae</taxon>
        <taxon>Streptophyta</taxon>
        <taxon>Embryophyta</taxon>
        <taxon>Tracheophyta</taxon>
        <taxon>Spermatophyta</taxon>
        <taxon>Magnoliopsida</taxon>
        <taxon>eudicotyledons</taxon>
        <taxon>Gunneridae</taxon>
        <taxon>Pentapetalae</taxon>
        <taxon>rosids</taxon>
        <taxon>fabids</taxon>
        <taxon>Fabales</taxon>
        <taxon>Fabaceae</taxon>
        <taxon>Papilionoideae</taxon>
        <taxon>50 kb inversion clade</taxon>
        <taxon>NPAAA clade</taxon>
        <taxon>indigoferoid/millettioid clade</taxon>
        <taxon>Phaseoleae</taxon>
        <taxon>Canavalia</taxon>
    </lineage>
</organism>
<gene>
    <name evidence="1" type="ORF">VNO77_21056</name>
</gene>
<dbReference type="AlphaFoldDB" id="A0AAN9QLR8"/>
<reference evidence="1 2" key="1">
    <citation type="submission" date="2024-01" db="EMBL/GenBank/DDBJ databases">
        <title>The genomes of 5 underutilized Papilionoideae crops provide insights into root nodulation and disease resistanc.</title>
        <authorList>
            <person name="Jiang F."/>
        </authorList>
    </citation>
    <scope>NUCLEOTIDE SEQUENCE [LARGE SCALE GENOMIC DNA]</scope>
    <source>
        <strain evidence="1">LVBAO_FW01</strain>
        <tissue evidence="1">Leaves</tissue>
    </source>
</reference>
<dbReference type="Proteomes" id="UP001367508">
    <property type="component" value="Unassembled WGS sequence"/>
</dbReference>
<comment type="caution">
    <text evidence="1">The sequence shown here is derived from an EMBL/GenBank/DDBJ whole genome shotgun (WGS) entry which is preliminary data.</text>
</comment>
<keyword evidence="2" id="KW-1185">Reference proteome</keyword>
<evidence type="ECO:0000313" key="1">
    <source>
        <dbReference type="EMBL" id="KAK7340354.1"/>
    </source>
</evidence>
<name>A0AAN9QLR8_CANGL</name>